<feature type="coiled-coil region" evidence="6">
    <location>
        <begin position="807"/>
        <end position="836"/>
    </location>
</feature>
<keyword evidence="6" id="KW-0175">Coiled coil</keyword>
<dbReference type="OrthoDB" id="185373at2759"/>
<evidence type="ECO:0000256" key="6">
    <source>
        <dbReference type="SAM" id="Coils"/>
    </source>
</evidence>
<comment type="caution">
    <text evidence="8">The sequence shown here is derived from an EMBL/GenBank/DDBJ whole genome shotgun (WGS) entry which is preliminary data.</text>
</comment>
<dbReference type="PROSITE" id="PS51375">
    <property type="entry name" value="PPR"/>
    <property type="match status" value="3"/>
</dbReference>
<dbReference type="NCBIfam" id="TIGR00756">
    <property type="entry name" value="PPR"/>
    <property type="match status" value="1"/>
</dbReference>
<feature type="repeat" description="PPR" evidence="5">
    <location>
        <begin position="725"/>
        <end position="759"/>
    </location>
</feature>
<evidence type="ECO:0000313" key="8">
    <source>
        <dbReference type="EMBL" id="KAF9693469.1"/>
    </source>
</evidence>
<proteinExistence type="inferred from homology"/>
<comment type="subunit">
    <text evidence="4">Binds to mitochondrial small subunit 15S rRNA.</text>
</comment>
<dbReference type="Proteomes" id="UP000651452">
    <property type="component" value="Unassembled WGS sequence"/>
</dbReference>
<evidence type="ECO:0000313" key="9">
    <source>
        <dbReference type="Proteomes" id="UP000651452"/>
    </source>
</evidence>
<feature type="region of interest" description="Disordered" evidence="7">
    <location>
        <begin position="864"/>
        <end position="900"/>
    </location>
</feature>
<evidence type="ECO:0000256" key="3">
    <source>
        <dbReference type="ARBA" id="ARBA00044493"/>
    </source>
</evidence>
<protein>
    <submittedName>
        <fullName evidence="8">Uncharacterized protein</fullName>
    </submittedName>
</protein>
<dbReference type="Pfam" id="PF13041">
    <property type="entry name" value="PPR_2"/>
    <property type="match status" value="2"/>
</dbReference>
<comment type="similarity">
    <text evidence="1">Belongs to the CCM1 family.</text>
</comment>
<dbReference type="PANTHER" id="PTHR47447">
    <property type="entry name" value="OS03G0856100 PROTEIN"/>
    <property type="match status" value="1"/>
</dbReference>
<organism evidence="8 9">
    <name type="scientific">Ascochyta lentis</name>
    <dbReference type="NCBI Taxonomy" id="205686"/>
    <lineage>
        <taxon>Eukaryota</taxon>
        <taxon>Fungi</taxon>
        <taxon>Dikarya</taxon>
        <taxon>Ascomycota</taxon>
        <taxon>Pezizomycotina</taxon>
        <taxon>Dothideomycetes</taxon>
        <taxon>Pleosporomycetidae</taxon>
        <taxon>Pleosporales</taxon>
        <taxon>Pleosporineae</taxon>
        <taxon>Didymellaceae</taxon>
        <taxon>Ascochyta</taxon>
    </lineage>
</organism>
<dbReference type="Gene3D" id="1.25.40.10">
    <property type="entry name" value="Tetratricopeptide repeat domain"/>
    <property type="match status" value="2"/>
</dbReference>
<feature type="region of interest" description="Disordered" evidence="7">
    <location>
        <begin position="118"/>
        <end position="144"/>
    </location>
</feature>
<feature type="compositionally biased region" description="Acidic residues" evidence="7">
    <location>
        <begin position="869"/>
        <end position="879"/>
    </location>
</feature>
<reference evidence="8" key="1">
    <citation type="submission" date="2018-12" db="EMBL/GenBank/DDBJ databases">
        <authorList>
            <person name="Syme R.A."/>
            <person name="Farfan-Caceres L."/>
            <person name="Lichtenzveig J."/>
        </authorList>
    </citation>
    <scope>NUCLEOTIDE SEQUENCE</scope>
    <source>
        <strain evidence="8">Al4</strain>
    </source>
</reference>
<feature type="compositionally biased region" description="Low complexity" evidence="7">
    <location>
        <begin position="889"/>
        <end position="900"/>
    </location>
</feature>
<dbReference type="InterPro" id="IPR002885">
    <property type="entry name" value="PPR_rpt"/>
</dbReference>
<sequence>MPRARIPDASLVAGADALVLPWLAPRALAESPDFVSRRDGTCVQKGNSCGRAVGDARHGSSRSRWQLRTKTASSVGALCRAPTTASSVGGLGTTPTRTALDLRYADIASFAHRHARSYTTAAESPGQATVHKPPQNHVIPGSRYSRRRAWKDELSKQAEHLTPEKAGRARLKHIAVAEDRLKRHVERLQRDQEHFRNKPIYDGQYRSLRRFILALKRWRETTEDVRKDSDIDPDEHHWLLRTFAALDRSTYARTNVLTNPVTLQHDSRCRRYTKRLLEDAEGSGPERMWFNWQNFGKNKKFYESLLVYMLDKQPGHAQDFITVLTADASLPDAKYVILADALAHLAKLHVKGEYPPDQGWDPVPDANARKFIATFLLCTRVVDTAVYSQDLLHSLVLLADTADLQKIYDTLVEARTRLSVSTTLHYASAFGEAGEFRYALKCLEHRLASLKQRERALVVDSERFRWTCAAILRGSMRQANNYHETPTIVAALARYGVKIDLLLYDVVMRNAMDAGDFATAFKVYNALDENGLVPDKYTFSILLHGCTKQNDPAMFNAFAEWCVQKAKELRDPWLATDCLYYAYICEQNKLASARDSGLLWRAYLDLFELAPLEPFVRYGSRPMRDAIDQRSVEPDTQKLSPKPMTLYLMLQTEIQTTQTLGIHYLERLYNTFKRVLLKGPHPALASLAQTPVIWNAFLYAFCSQKQYASASEVIKDMSAHRPAPNVYSWNMFMQAFFKSGQIAAAERVFAIMRARGVDPDSFTYGVMVRGYAKAQLVDRIGEPMQHIPEQEQLEPDLLRALSQVQQRQDLTAALEKSRIEREAREAEARDRAARQEQKRFESPRFASLLTNALRFRPATHWDNGVANDDFMEPDDEPVESVETAEPAESIETVNSVESNNVKENLEVQEPQNSSPVPKFKSLLASRSSGVATTLLPQFSAKAIEAGRQGSSNSEK</sequence>
<reference evidence="8" key="2">
    <citation type="submission" date="2020-09" db="EMBL/GenBank/DDBJ databases">
        <title>Reference genome assembly for Australian Ascochyta lentis isolate Al4.</title>
        <authorList>
            <person name="Lee R.C."/>
            <person name="Farfan-Caceres L.M."/>
            <person name="Debler J.W."/>
            <person name="Williams A.H."/>
            <person name="Henares B.M."/>
        </authorList>
    </citation>
    <scope>NUCLEOTIDE SEQUENCE</scope>
    <source>
        <strain evidence="8">Al4</strain>
    </source>
</reference>
<evidence type="ECO:0000256" key="4">
    <source>
        <dbReference type="ARBA" id="ARBA00044511"/>
    </source>
</evidence>
<keyword evidence="2" id="KW-0677">Repeat</keyword>
<feature type="repeat" description="PPR" evidence="5">
    <location>
        <begin position="690"/>
        <end position="724"/>
    </location>
</feature>
<evidence type="ECO:0000256" key="5">
    <source>
        <dbReference type="PROSITE-ProRule" id="PRU00708"/>
    </source>
</evidence>
<evidence type="ECO:0000256" key="1">
    <source>
        <dbReference type="ARBA" id="ARBA00006192"/>
    </source>
</evidence>
<dbReference type="PANTHER" id="PTHR47447:SF28">
    <property type="entry name" value="PENTACOTRIPEPTIDE-REPEAT REGION OF PRORP DOMAIN-CONTAINING PROTEIN"/>
    <property type="match status" value="1"/>
</dbReference>
<gene>
    <name evidence="8" type="ORF">EKO04_008119</name>
</gene>
<comment type="function">
    <text evidence="3">Regulates mitochondrial small subunit maturation by controlling 15S rRNA 5'-end processing. Localizes to the 5' precursor of the 15S rRNA in a position that is subsequently occupied by mS47 in the mature yeast mtSSU. Uses structure and sequence-specific RNA recognition, binding to a single-stranded region of the precursor and specifically recognizing bases -6 to -1. The exchange of Ccm1 for mS47 is coupled to the irreversible removal of precursor rRNA that is accompanied by conformational changes of the mitoribosomal proteins uS5m and mS26. These conformational changes signal completion of 5'-end rRNA processing through protection of the mature 5'-end of the 15S rRNA and stabilization of mS47. The removal of the 5' precursor together with the dissociation of Ccm1 may be catalyzed by the 5'-3' exoribonuclease Pet127. Involved in the specific removal of group I introns in mitochondrial encoded transcripts.</text>
</comment>
<accession>A0A8H7IW80</accession>
<evidence type="ECO:0000256" key="7">
    <source>
        <dbReference type="SAM" id="MobiDB-lite"/>
    </source>
</evidence>
<dbReference type="EMBL" id="RZGK01000015">
    <property type="protein sequence ID" value="KAF9693469.1"/>
    <property type="molecule type" value="Genomic_DNA"/>
</dbReference>
<evidence type="ECO:0000256" key="2">
    <source>
        <dbReference type="ARBA" id="ARBA00022737"/>
    </source>
</evidence>
<feature type="repeat" description="PPR" evidence="5">
    <location>
        <begin position="500"/>
        <end position="534"/>
    </location>
</feature>
<dbReference type="InterPro" id="IPR011990">
    <property type="entry name" value="TPR-like_helical_dom_sf"/>
</dbReference>
<name>A0A8H7IW80_9PLEO</name>
<dbReference type="Pfam" id="PF01535">
    <property type="entry name" value="PPR"/>
    <property type="match status" value="1"/>
</dbReference>
<keyword evidence="9" id="KW-1185">Reference proteome</keyword>
<dbReference type="AlphaFoldDB" id="A0A8H7IW80"/>